<evidence type="ECO:0000259" key="7">
    <source>
        <dbReference type="Pfam" id="PF05699"/>
    </source>
</evidence>
<evidence type="ECO:0000256" key="2">
    <source>
        <dbReference type="ARBA" id="ARBA00022723"/>
    </source>
</evidence>
<keyword evidence="4" id="KW-0862">Zinc</keyword>
<keyword evidence="5" id="KW-0539">Nucleus</keyword>
<evidence type="ECO:0000256" key="6">
    <source>
        <dbReference type="SAM" id="MobiDB-lite"/>
    </source>
</evidence>
<feature type="compositionally biased region" description="Acidic residues" evidence="6">
    <location>
        <begin position="29"/>
        <end position="39"/>
    </location>
</feature>
<keyword evidence="2" id="KW-0479">Metal-binding</keyword>
<sequence>MVKSHIKSQCASIVNSDKSDDSTTTVQENSDDSNEDEVDQYLKSKMPRDKDLDILKWWNNHKLKFPKLAYLCAYYLSISASSASSERKFSNVGQTIIRKNFGL</sequence>
<dbReference type="EMBL" id="BLAL01000297">
    <property type="protein sequence ID" value="GET01239.1"/>
    <property type="molecule type" value="Genomic_DNA"/>
</dbReference>
<feature type="domain" description="HAT C-terminal dimerisation" evidence="7">
    <location>
        <begin position="37"/>
        <end position="99"/>
    </location>
</feature>
<evidence type="ECO:0000313" key="9">
    <source>
        <dbReference type="Proteomes" id="UP000615446"/>
    </source>
</evidence>
<comment type="subcellular location">
    <subcellularLocation>
        <location evidence="1">Nucleus</location>
    </subcellularLocation>
</comment>
<dbReference type="InterPro" id="IPR008906">
    <property type="entry name" value="HATC_C_dom"/>
</dbReference>
<dbReference type="AlphaFoldDB" id="A0A8H3R2P4"/>
<protein>
    <submittedName>
        <fullName evidence="8">Zinc finger BED domain-containing protein 1-like</fullName>
    </submittedName>
</protein>
<dbReference type="InterPro" id="IPR012337">
    <property type="entry name" value="RNaseH-like_sf"/>
</dbReference>
<dbReference type="GO" id="GO:0046983">
    <property type="term" value="F:protein dimerization activity"/>
    <property type="evidence" value="ECO:0007669"/>
    <property type="project" value="InterPro"/>
</dbReference>
<dbReference type="GO" id="GO:0008270">
    <property type="term" value="F:zinc ion binding"/>
    <property type="evidence" value="ECO:0007669"/>
    <property type="project" value="UniProtKB-KW"/>
</dbReference>
<evidence type="ECO:0000313" key="8">
    <source>
        <dbReference type="EMBL" id="GET01239.1"/>
    </source>
</evidence>
<gene>
    <name evidence="8" type="ORF">RCL2_002766100</name>
</gene>
<organism evidence="8 9">
    <name type="scientific">Rhizophagus clarus</name>
    <dbReference type="NCBI Taxonomy" id="94130"/>
    <lineage>
        <taxon>Eukaryota</taxon>
        <taxon>Fungi</taxon>
        <taxon>Fungi incertae sedis</taxon>
        <taxon>Mucoromycota</taxon>
        <taxon>Glomeromycotina</taxon>
        <taxon>Glomeromycetes</taxon>
        <taxon>Glomerales</taxon>
        <taxon>Glomeraceae</taxon>
        <taxon>Rhizophagus</taxon>
    </lineage>
</organism>
<evidence type="ECO:0000256" key="5">
    <source>
        <dbReference type="ARBA" id="ARBA00023242"/>
    </source>
</evidence>
<name>A0A8H3R2P4_9GLOM</name>
<accession>A0A8H3R2P4</accession>
<dbReference type="Pfam" id="PF05699">
    <property type="entry name" value="Dimer_Tnp_hAT"/>
    <property type="match status" value="1"/>
</dbReference>
<dbReference type="PANTHER" id="PTHR46481:SF10">
    <property type="entry name" value="ZINC FINGER BED DOMAIN-CONTAINING PROTEIN 39"/>
    <property type="match status" value="1"/>
</dbReference>
<dbReference type="GO" id="GO:0005634">
    <property type="term" value="C:nucleus"/>
    <property type="evidence" value="ECO:0007669"/>
    <property type="project" value="UniProtKB-SubCell"/>
</dbReference>
<dbReference type="InterPro" id="IPR052035">
    <property type="entry name" value="ZnF_BED_domain_contain"/>
</dbReference>
<proteinExistence type="predicted"/>
<dbReference type="PANTHER" id="PTHR46481">
    <property type="entry name" value="ZINC FINGER BED DOMAIN-CONTAINING PROTEIN 4"/>
    <property type="match status" value="1"/>
</dbReference>
<dbReference type="SUPFAM" id="SSF53098">
    <property type="entry name" value="Ribonuclease H-like"/>
    <property type="match status" value="1"/>
</dbReference>
<reference evidence="8" key="1">
    <citation type="submission" date="2019-10" db="EMBL/GenBank/DDBJ databases">
        <title>Conservation and host-specific expression of non-tandemly repeated heterogenous ribosome RNA gene in arbuscular mycorrhizal fungi.</title>
        <authorList>
            <person name="Maeda T."/>
            <person name="Kobayashi Y."/>
            <person name="Nakagawa T."/>
            <person name="Ezawa T."/>
            <person name="Yamaguchi K."/>
            <person name="Bino T."/>
            <person name="Nishimoto Y."/>
            <person name="Shigenobu S."/>
            <person name="Kawaguchi M."/>
        </authorList>
    </citation>
    <scope>NUCLEOTIDE SEQUENCE</scope>
    <source>
        <strain evidence="8">HR1</strain>
    </source>
</reference>
<evidence type="ECO:0000256" key="1">
    <source>
        <dbReference type="ARBA" id="ARBA00004123"/>
    </source>
</evidence>
<feature type="region of interest" description="Disordered" evidence="6">
    <location>
        <begin position="14"/>
        <end position="39"/>
    </location>
</feature>
<comment type="caution">
    <text evidence="8">The sequence shown here is derived from an EMBL/GenBank/DDBJ whole genome shotgun (WGS) entry which is preliminary data.</text>
</comment>
<evidence type="ECO:0000256" key="3">
    <source>
        <dbReference type="ARBA" id="ARBA00022771"/>
    </source>
</evidence>
<dbReference type="Proteomes" id="UP000615446">
    <property type="component" value="Unassembled WGS sequence"/>
</dbReference>
<evidence type="ECO:0000256" key="4">
    <source>
        <dbReference type="ARBA" id="ARBA00022833"/>
    </source>
</evidence>
<keyword evidence="3" id="KW-0863">Zinc-finger</keyword>